<sequence>MTHVNDVDVIRRLLATPATWAVVGLSSNTRRVAHGVAEYIRDALGMRIVPVNPRAEPAHGATGYARLADVPAPVDVVDCFVNSQRVGAVIDDAIAERERLGIRAVWLQLGVIDEAAAQRAT</sequence>
<feature type="non-terminal residue" evidence="2">
    <location>
        <position position="121"/>
    </location>
</feature>
<organism evidence="2 3">
    <name type="scientific">Phytoactinopolyspora halotolerans</name>
    <dbReference type="NCBI Taxonomy" id="1981512"/>
    <lineage>
        <taxon>Bacteria</taxon>
        <taxon>Bacillati</taxon>
        <taxon>Actinomycetota</taxon>
        <taxon>Actinomycetes</taxon>
        <taxon>Jiangellales</taxon>
        <taxon>Jiangellaceae</taxon>
        <taxon>Phytoactinopolyspora</taxon>
    </lineage>
</organism>
<name>A0A6L9SJF1_9ACTN</name>
<dbReference type="PANTHER" id="PTHR33303">
    <property type="entry name" value="CYTOPLASMIC PROTEIN-RELATED"/>
    <property type="match status" value="1"/>
</dbReference>
<feature type="domain" description="CoA-binding" evidence="1">
    <location>
        <begin position="14"/>
        <end position="111"/>
    </location>
</feature>
<dbReference type="AlphaFoldDB" id="A0A6L9SJF1"/>
<dbReference type="SMART" id="SM00881">
    <property type="entry name" value="CoA_binding"/>
    <property type="match status" value="1"/>
</dbReference>
<proteinExistence type="predicted"/>
<evidence type="ECO:0000259" key="1">
    <source>
        <dbReference type="SMART" id="SM00881"/>
    </source>
</evidence>
<dbReference type="SUPFAM" id="SSF51735">
    <property type="entry name" value="NAD(P)-binding Rossmann-fold domains"/>
    <property type="match status" value="1"/>
</dbReference>
<keyword evidence="3" id="KW-1185">Reference proteome</keyword>
<evidence type="ECO:0000313" key="2">
    <source>
        <dbReference type="EMBL" id="NEE04804.1"/>
    </source>
</evidence>
<accession>A0A6L9SJF1</accession>
<evidence type="ECO:0000313" key="3">
    <source>
        <dbReference type="Proteomes" id="UP000475214"/>
    </source>
</evidence>
<dbReference type="Pfam" id="PF13380">
    <property type="entry name" value="CoA_binding_2"/>
    <property type="match status" value="1"/>
</dbReference>
<dbReference type="EMBL" id="JAAGOA010000057">
    <property type="protein sequence ID" value="NEE04804.1"/>
    <property type="molecule type" value="Genomic_DNA"/>
</dbReference>
<comment type="caution">
    <text evidence="2">The sequence shown here is derived from an EMBL/GenBank/DDBJ whole genome shotgun (WGS) entry which is preliminary data.</text>
</comment>
<dbReference type="Gene3D" id="3.40.50.720">
    <property type="entry name" value="NAD(P)-binding Rossmann-like Domain"/>
    <property type="match status" value="1"/>
</dbReference>
<protein>
    <submittedName>
        <fullName evidence="2">CoA-binding protein</fullName>
    </submittedName>
</protein>
<dbReference type="Proteomes" id="UP000475214">
    <property type="component" value="Unassembled WGS sequence"/>
</dbReference>
<gene>
    <name evidence="2" type="ORF">G1H10_32065</name>
</gene>
<dbReference type="InterPro" id="IPR036291">
    <property type="entry name" value="NAD(P)-bd_dom_sf"/>
</dbReference>
<dbReference type="InterPro" id="IPR003781">
    <property type="entry name" value="CoA-bd"/>
</dbReference>
<dbReference type="PANTHER" id="PTHR33303:SF2">
    <property type="entry name" value="COA-BINDING DOMAIN-CONTAINING PROTEIN"/>
    <property type="match status" value="1"/>
</dbReference>
<reference evidence="2 3" key="1">
    <citation type="submission" date="2020-02" db="EMBL/GenBank/DDBJ databases">
        <authorList>
            <person name="Li X.-J."/>
            <person name="Han X.-M."/>
        </authorList>
    </citation>
    <scope>NUCLEOTIDE SEQUENCE [LARGE SCALE GENOMIC DNA]</scope>
    <source>
        <strain evidence="2 3">CCTCC AB 2017055</strain>
    </source>
</reference>
<dbReference type="RefSeq" id="WP_163745350.1">
    <property type="nucleotide sequence ID" value="NZ_JAAGOA010000057.1"/>
</dbReference>